<dbReference type="AlphaFoldDB" id="A0A075AGN6"/>
<comment type="subcellular location">
    <subcellularLocation>
        <location evidence="7">Mitochondrion inner membrane</location>
    </subcellularLocation>
    <subcellularLocation>
        <location evidence="1">Mitochondrion membrane</location>
    </subcellularLocation>
</comment>
<feature type="non-terminal residue" evidence="8">
    <location>
        <position position="193"/>
    </location>
</feature>
<dbReference type="OrthoDB" id="5973346at2759"/>
<comment type="subunit">
    <text evidence="7">Component of the mitochondrial contact site and cristae organizing system (MICOS) complex.</text>
</comment>
<dbReference type="Proteomes" id="UP000054324">
    <property type="component" value="Unassembled WGS sequence"/>
</dbReference>
<evidence type="ECO:0000313" key="8">
    <source>
        <dbReference type="EMBL" id="KER28904.1"/>
    </source>
</evidence>
<dbReference type="RefSeq" id="XP_009167374.1">
    <property type="nucleotide sequence ID" value="XM_009169110.1"/>
</dbReference>
<comment type="function">
    <text evidence="7">Component of the MICOS complex, a large protein complex of the mitochondrial inner membrane that plays crucial roles in the maintenance of crista junctions, inner membrane architecture, and formation of contact sites to the outer membrane.</text>
</comment>
<evidence type="ECO:0000256" key="2">
    <source>
        <dbReference type="ARBA" id="ARBA00010904"/>
    </source>
</evidence>
<evidence type="ECO:0000313" key="9">
    <source>
        <dbReference type="Proteomes" id="UP000054324"/>
    </source>
</evidence>
<protein>
    <recommendedName>
        <fullName evidence="7">MICOS complex subunit</fullName>
    </recommendedName>
</protein>
<evidence type="ECO:0000256" key="4">
    <source>
        <dbReference type="ARBA" id="ARBA00022989"/>
    </source>
</evidence>
<reference evidence="8 9" key="1">
    <citation type="submission" date="2013-11" db="EMBL/GenBank/DDBJ databases">
        <title>Opisthorchis viverrini - life in the bile duct.</title>
        <authorList>
            <person name="Young N.D."/>
            <person name="Nagarajan N."/>
            <person name="Lin S.J."/>
            <person name="Korhonen P.K."/>
            <person name="Jex A.R."/>
            <person name="Hall R.S."/>
            <person name="Safavi-Hemami H."/>
            <person name="Kaewkong W."/>
            <person name="Bertrand D."/>
            <person name="Gao S."/>
            <person name="Seet Q."/>
            <person name="Wongkham S."/>
            <person name="Teh B.T."/>
            <person name="Wongkham C."/>
            <person name="Intapan P.M."/>
            <person name="Maleewong W."/>
            <person name="Yang X."/>
            <person name="Hu M."/>
            <person name="Wang Z."/>
            <person name="Hofmann A."/>
            <person name="Sternberg P.W."/>
            <person name="Tan P."/>
            <person name="Wang J."/>
            <person name="Gasser R.B."/>
        </authorList>
    </citation>
    <scope>NUCLEOTIDE SEQUENCE [LARGE SCALE GENOMIC DNA]</scope>
</reference>
<sequence>DNDDDDPSLDGSSRDADVGPSVLQYFYNLYITAAMKVKDLPVYSEYPEEDVEYELEMRPLNLVEKHLVQYVKPVRCTVQKWLACVQEYTGDSVSRASSATNSIYELVRDEPIILARGGFITVCGLGGLIMGYKGGIFRKLFYASLFTAAATSACYPAAAYAYGNKAWNIGTKKALEWKEEYFPKVGSTIHYKH</sequence>
<keyword evidence="3 7" id="KW-0812">Transmembrane</keyword>
<gene>
    <name evidence="8" type="ORF">T265_13495</name>
</gene>
<dbReference type="PANTHER" id="PTHR14564">
    <property type="entry name" value="MICOS COMPLEX SUBUNIT MIC26 / MIC27 FAMILY MEMBER"/>
    <property type="match status" value="1"/>
</dbReference>
<dbReference type="EMBL" id="KL596689">
    <property type="protein sequence ID" value="KER28904.1"/>
    <property type="molecule type" value="Genomic_DNA"/>
</dbReference>
<dbReference type="GO" id="GO:0042407">
    <property type="term" value="P:cristae formation"/>
    <property type="evidence" value="ECO:0007669"/>
    <property type="project" value="InterPro"/>
</dbReference>
<evidence type="ECO:0000256" key="5">
    <source>
        <dbReference type="ARBA" id="ARBA00023128"/>
    </source>
</evidence>
<keyword evidence="9" id="KW-1185">Reference proteome</keyword>
<accession>A0A075AGN6</accession>
<dbReference type="STRING" id="6198.A0A075AGN6"/>
<dbReference type="GeneID" id="20327662"/>
<feature type="transmembrane region" description="Helical" evidence="7">
    <location>
        <begin position="113"/>
        <end position="134"/>
    </location>
</feature>
<feature type="non-terminal residue" evidence="8">
    <location>
        <position position="1"/>
    </location>
</feature>
<evidence type="ECO:0000256" key="6">
    <source>
        <dbReference type="ARBA" id="ARBA00023136"/>
    </source>
</evidence>
<keyword evidence="5 7" id="KW-0496">Mitochondrion</keyword>
<keyword evidence="7" id="KW-0999">Mitochondrion inner membrane</keyword>
<evidence type="ECO:0000256" key="7">
    <source>
        <dbReference type="RuleBase" id="RU363021"/>
    </source>
</evidence>
<name>A0A075AGN6_OPIVI</name>
<dbReference type="InterPro" id="IPR033182">
    <property type="entry name" value="MIC26/MIC27_animal"/>
</dbReference>
<dbReference type="GO" id="GO:0061617">
    <property type="term" value="C:MICOS complex"/>
    <property type="evidence" value="ECO:0007669"/>
    <property type="project" value="UniProtKB-UniRule"/>
</dbReference>
<dbReference type="CTD" id="20327662"/>
<dbReference type="InterPro" id="IPR019166">
    <property type="entry name" value="MIC26/MIC27"/>
</dbReference>
<keyword evidence="4 7" id="KW-1133">Transmembrane helix</keyword>
<dbReference type="KEGG" id="ovi:T265_13495"/>
<comment type="similarity">
    <text evidence="2">Belongs to the apolipoprotein O/MICOS complex subunit Mic27 family.</text>
</comment>
<proteinExistence type="inferred from homology"/>
<feature type="transmembrane region" description="Helical" evidence="7">
    <location>
        <begin position="140"/>
        <end position="163"/>
    </location>
</feature>
<dbReference type="Pfam" id="PF09769">
    <property type="entry name" value="ApoO"/>
    <property type="match status" value="1"/>
</dbReference>
<evidence type="ECO:0000256" key="3">
    <source>
        <dbReference type="ARBA" id="ARBA00022692"/>
    </source>
</evidence>
<evidence type="ECO:0000256" key="1">
    <source>
        <dbReference type="ARBA" id="ARBA00004325"/>
    </source>
</evidence>
<organism evidence="8 9">
    <name type="scientific">Opisthorchis viverrini</name>
    <name type="common">Southeast Asian liver fluke</name>
    <dbReference type="NCBI Taxonomy" id="6198"/>
    <lineage>
        <taxon>Eukaryota</taxon>
        <taxon>Metazoa</taxon>
        <taxon>Spiralia</taxon>
        <taxon>Lophotrochozoa</taxon>
        <taxon>Platyhelminthes</taxon>
        <taxon>Trematoda</taxon>
        <taxon>Digenea</taxon>
        <taxon>Opisthorchiida</taxon>
        <taxon>Opisthorchiata</taxon>
        <taxon>Opisthorchiidae</taxon>
        <taxon>Opisthorchis</taxon>
    </lineage>
</organism>
<keyword evidence="6 7" id="KW-0472">Membrane</keyword>